<accession>A0A645DMW2</accession>
<dbReference type="EMBL" id="VSSQ01037814">
    <property type="protein sequence ID" value="MPM90601.1"/>
    <property type="molecule type" value="Genomic_DNA"/>
</dbReference>
<gene>
    <name evidence="1" type="ORF">SDC9_137722</name>
</gene>
<sequence length="125" mass="13835">MAVFNALPDIRLEQVVGNGARFLTVNKKVVRCKIPGIDKALHLVEFAFLSIAKQFDQQQFVFLMIKNHQVFIEDIPHVGGVVTVLGTLLDVDPLGIFHTVERSIAKKPRQGGVVAVYAEVVDEIV</sequence>
<evidence type="ECO:0000313" key="1">
    <source>
        <dbReference type="EMBL" id="MPM90601.1"/>
    </source>
</evidence>
<comment type="caution">
    <text evidence="1">The sequence shown here is derived from an EMBL/GenBank/DDBJ whole genome shotgun (WGS) entry which is preliminary data.</text>
</comment>
<reference evidence="1" key="1">
    <citation type="submission" date="2019-08" db="EMBL/GenBank/DDBJ databases">
        <authorList>
            <person name="Kucharzyk K."/>
            <person name="Murdoch R.W."/>
            <person name="Higgins S."/>
            <person name="Loffler F."/>
        </authorList>
    </citation>
    <scope>NUCLEOTIDE SEQUENCE</scope>
</reference>
<protein>
    <submittedName>
        <fullName evidence="1">Uncharacterized protein</fullName>
    </submittedName>
</protein>
<proteinExistence type="predicted"/>
<organism evidence="1">
    <name type="scientific">bioreactor metagenome</name>
    <dbReference type="NCBI Taxonomy" id="1076179"/>
    <lineage>
        <taxon>unclassified sequences</taxon>
        <taxon>metagenomes</taxon>
        <taxon>ecological metagenomes</taxon>
    </lineage>
</organism>
<name>A0A645DMW2_9ZZZZ</name>
<dbReference type="AlphaFoldDB" id="A0A645DMW2"/>